<comment type="caution">
    <text evidence="1">The sequence shown here is derived from an EMBL/GenBank/DDBJ whole genome shotgun (WGS) entry which is preliminary data.</text>
</comment>
<dbReference type="AlphaFoldDB" id="A0A645FX90"/>
<reference evidence="1" key="1">
    <citation type="submission" date="2019-08" db="EMBL/GenBank/DDBJ databases">
        <authorList>
            <person name="Kucharzyk K."/>
            <person name="Murdoch R.W."/>
            <person name="Higgins S."/>
            <person name="Loffler F."/>
        </authorList>
    </citation>
    <scope>NUCLEOTIDE SEQUENCE</scope>
</reference>
<accession>A0A645FX90</accession>
<protein>
    <submittedName>
        <fullName evidence="1">Uncharacterized protein</fullName>
    </submittedName>
</protein>
<organism evidence="1">
    <name type="scientific">bioreactor metagenome</name>
    <dbReference type="NCBI Taxonomy" id="1076179"/>
    <lineage>
        <taxon>unclassified sequences</taxon>
        <taxon>metagenomes</taxon>
        <taxon>ecological metagenomes</taxon>
    </lineage>
</organism>
<evidence type="ECO:0000313" key="1">
    <source>
        <dbReference type="EMBL" id="MPN16533.1"/>
    </source>
</evidence>
<dbReference type="EMBL" id="VSSQ01063502">
    <property type="protein sequence ID" value="MPN16533.1"/>
    <property type="molecule type" value="Genomic_DNA"/>
</dbReference>
<proteinExistence type="predicted"/>
<gene>
    <name evidence="1" type="ORF">SDC9_163877</name>
</gene>
<sequence>MEHADVHRCNGAFASHEACHEANAAHHDEGVYVGYPSGFGGFACHADNVFGHGGVKLLLHHPETGYDEYQYEQSPVGDDAQKTATDVGHAFTFAGCLGRFVKQYNGQQGDECHGAGKVIDVNVGLVANLITQGVDNGFACKGSDVHHHVKNGVTACTGGFGGFFGNGSRYDGLDE</sequence>
<name>A0A645FX90_9ZZZZ</name>